<keyword evidence="3" id="KW-1185">Reference proteome</keyword>
<organism evidence="2 3">
    <name type="scientific">Janthinobacterium agaricidamnosum</name>
    <dbReference type="NCBI Taxonomy" id="55508"/>
    <lineage>
        <taxon>Bacteria</taxon>
        <taxon>Pseudomonadati</taxon>
        <taxon>Pseudomonadota</taxon>
        <taxon>Betaproteobacteria</taxon>
        <taxon>Burkholderiales</taxon>
        <taxon>Oxalobacteraceae</taxon>
        <taxon>Janthinobacterium</taxon>
    </lineage>
</organism>
<gene>
    <name evidence="2" type="ORF">D9M09_02080</name>
</gene>
<name>A0A3G2E355_9BURK</name>
<evidence type="ECO:0000313" key="2">
    <source>
        <dbReference type="EMBL" id="AYM74723.1"/>
    </source>
</evidence>
<sequence length="66" mass="7121">MFKKLGFFLFAMGVSASYAIAGGGEPECYAQCDDDLVQCMTDHPTAPGACTKIHRMCMKSCDPILP</sequence>
<proteinExistence type="predicted"/>
<keyword evidence="1" id="KW-0732">Signal</keyword>
<accession>A0A3G2E355</accession>
<feature type="signal peptide" evidence="1">
    <location>
        <begin position="1"/>
        <end position="21"/>
    </location>
</feature>
<dbReference type="Proteomes" id="UP000279594">
    <property type="component" value="Chromosome"/>
</dbReference>
<protein>
    <submittedName>
        <fullName evidence="2">Uncharacterized protein</fullName>
    </submittedName>
</protein>
<evidence type="ECO:0000256" key="1">
    <source>
        <dbReference type="SAM" id="SignalP"/>
    </source>
</evidence>
<dbReference type="RefSeq" id="WP_070222616.1">
    <property type="nucleotide sequence ID" value="NZ_CP033019.1"/>
</dbReference>
<evidence type="ECO:0000313" key="3">
    <source>
        <dbReference type="Proteomes" id="UP000279594"/>
    </source>
</evidence>
<feature type="chain" id="PRO_5018243017" evidence="1">
    <location>
        <begin position="22"/>
        <end position="66"/>
    </location>
</feature>
<dbReference type="EMBL" id="CP033019">
    <property type="protein sequence ID" value="AYM74723.1"/>
    <property type="molecule type" value="Genomic_DNA"/>
</dbReference>
<dbReference type="AlphaFoldDB" id="A0A3G2E355"/>
<reference evidence="2 3" key="1">
    <citation type="submission" date="2018-10" db="EMBL/GenBank/DDBJ databases">
        <title>Effects of UV and annual dynamics of microbial communities in freshwater RAS systems.</title>
        <authorList>
            <person name="Bekkelund A.K."/>
            <person name="Hansen B.R."/>
            <person name="Stokken H."/>
            <person name="Eriksen B.F."/>
            <person name="Kashulin N.A."/>
        </authorList>
    </citation>
    <scope>NUCLEOTIDE SEQUENCE [LARGE SCALE GENOMIC DNA]</scope>
    <source>
        <strain evidence="2 3">BHSEK</strain>
    </source>
</reference>